<evidence type="ECO:0000313" key="2">
    <source>
        <dbReference type="Proteomes" id="UP000038009"/>
    </source>
</evidence>
<reference evidence="1 2" key="1">
    <citation type="journal article" date="2015" name="PLoS Pathog.">
        <title>Leptomonas seymouri: Adaptations to the Dixenous Life Cycle Analyzed by Genome Sequencing, Transcriptome Profiling and Co-infection with Leishmania donovani.</title>
        <authorList>
            <person name="Kraeva N."/>
            <person name="Butenko A."/>
            <person name="Hlavacova J."/>
            <person name="Kostygov A."/>
            <person name="Myskova J."/>
            <person name="Grybchuk D."/>
            <person name="Lestinova T."/>
            <person name="Votypka J."/>
            <person name="Volf P."/>
            <person name="Opperdoes F."/>
            <person name="Flegontov P."/>
            <person name="Lukes J."/>
            <person name="Yurchenko V."/>
        </authorList>
    </citation>
    <scope>NUCLEOTIDE SEQUENCE [LARGE SCALE GENOMIC DNA]</scope>
    <source>
        <strain evidence="1 2">ATCC 30220</strain>
    </source>
</reference>
<dbReference type="Proteomes" id="UP000038009">
    <property type="component" value="Unassembled WGS sequence"/>
</dbReference>
<evidence type="ECO:0000313" key="1">
    <source>
        <dbReference type="EMBL" id="KPI87864.1"/>
    </source>
</evidence>
<organism evidence="1 2">
    <name type="scientific">Leptomonas seymouri</name>
    <dbReference type="NCBI Taxonomy" id="5684"/>
    <lineage>
        <taxon>Eukaryota</taxon>
        <taxon>Discoba</taxon>
        <taxon>Euglenozoa</taxon>
        <taxon>Kinetoplastea</taxon>
        <taxon>Metakinetoplastina</taxon>
        <taxon>Trypanosomatida</taxon>
        <taxon>Trypanosomatidae</taxon>
        <taxon>Leishmaniinae</taxon>
        <taxon>Leptomonas</taxon>
    </lineage>
</organism>
<dbReference type="OrthoDB" id="242255at2759"/>
<protein>
    <submittedName>
        <fullName evidence="1">Uncharacterized protein</fullName>
    </submittedName>
</protein>
<name>A0A0N1PCE2_LEPSE</name>
<dbReference type="EMBL" id="LJSK01000071">
    <property type="protein sequence ID" value="KPI87864.1"/>
    <property type="molecule type" value="Genomic_DNA"/>
</dbReference>
<proteinExistence type="predicted"/>
<dbReference type="AlphaFoldDB" id="A0A0N1PCE2"/>
<gene>
    <name evidence="1" type="ORF">ABL78_3021</name>
</gene>
<keyword evidence="2" id="KW-1185">Reference proteome</keyword>
<dbReference type="OMA" id="IMFAEVK"/>
<accession>A0A0N1PCE2</accession>
<comment type="caution">
    <text evidence="1">The sequence shown here is derived from an EMBL/GenBank/DDBJ whole genome shotgun (WGS) entry which is preliminary data.</text>
</comment>
<dbReference type="VEuPathDB" id="TriTrypDB:Lsey_0071_0030"/>
<sequence length="332" mass="36615">MRGCKVTFSVLRRPVQRAAQVNSLSVSSLPSCILGSMVVACPTAQRRWQGTTEAAQKAGAVPQSHDAAGAQQASPTAGFAHVMERAAEARREIHDLWARTTEVEEQQQALVTSTDPPTTEEANATEARLAEERCAAVAALLEKYQLAPTTAREGDVSRGLGDALDRLLLLCVPLSSTHGTDLLLKLMQVCARQGRQLSMRTIQHLFARTNSYAEALAIFYAMRRSNFAMSMEAYHTMLYSLQRLEEEGWAQRFHEEYAASKGQEISEPALDFILRGVDNQLLPENKPWLGRIMFAETTENAAVQKQSRVSFDAMGQLWVGRYKSGSGALPEQ</sequence>